<keyword evidence="5 8" id="KW-1133">Transmembrane helix</keyword>
<comment type="similarity">
    <text evidence="2 7">Belongs to the purine-cytosine permease (2.A.39) family.</text>
</comment>
<dbReference type="PANTHER" id="PTHR30569">
    <property type="entry name" value="CYTOSINE TRANSPORTER CODB"/>
    <property type="match status" value="1"/>
</dbReference>
<feature type="transmembrane region" description="Helical" evidence="8">
    <location>
        <begin position="95"/>
        <end position="114"/>
    </location>
</feature>
<feature type="transmembrane region" description="Helical" evidence="8">
    <location>
        <begin position="134"/>
        <end position="152"/>
    </location>
</feature>
<keyword evidence="3 7" id="KW-0813">Transport</keyword>
<dbReference type="RefSeq" id="WP_246940050.1">
    <property type="nucleotide sequence ID" value="NZ_JAKGAK010000003.1"/>
</dbReference>
<feature type="transmembrane region" description="Helical" evidence="8">
    <location>
        <begin position="238"/>
        <end position="261"/>
    </location>
</feature>
<feature type="transmembrane region" description="Helical" evidence="8">
    <location>
        <begin position="342"/>
        <end position="364"/>
    </location>
</feature>
<evidence type="ECO:0000256" key="8">
    <source>
        <dbReference type="SAM" id="Phobius"/>
    </source>
</evidence>
<feature type="transmembrane region" description="Helical" evidence="8">
    <location>
        <begin position="421"/>
        <end position="447"/>
    </location>
</feature>
<feature type="transmembrane region" description="Helical" evidence="8">
    <location>
        <begin position="385"/>
        <end position="409"/>
    </location>
</feature>
<feature type="transmembrane region" description="Helical" evidence="8">
    <location>
        <begin position="52"/>
        <end position="75"/>
    </location>
</feature>
<keyword evidence="6 7" id="KW-0472">Membrane</keyword>
<evidence type="ECO:0000256" key="7">
    <source>
        <dbReference type="PIRNR" id="PIRNR002744"/>
    </source>
</evidence>
<dbReference type="PANTHER" id="PTHR30569:SF0">
    <property type="entry name" value="CYTOSINE PERMEASE"/>
    <property type="match status" value="1"/>
</dbReference>
<evidence type="ECO:0000256" key="4">
    <source>
        <dbReference type="ARBA" id="ARBA00022692"/>
    </source>
</evidence>
<dbReference type="Pfam" id="PF02133">
    <property type="entry name" value="Transp_cyt_pur"/>
    <property type="match status" value="1"/>
</dbReference>
<evidence type="ECO:0000313" key="9">
    <source>
        <dbReference type="EMBL" id="MFC4417400.1"/>
    </source>
</evidence>
<dbReference type="InterPro" id="IPR030191">
    <property type="entry name" value="CodB"/>
</dbReference>
<dbReference type="Gene3D" id="1.10.4160.10">
    <property type="entry name" value="Hydantoin permease"/>
    <property type="match status" value="1"/>
</dbReference>
<evidence type="ECO:0000256" key="2">
    <source>
        <dbReference type="ARBA" id="ARBA00008974"/>
    </source>
</evidence>
<feature type="transmembrane region" description="Helical" evidence="8">
    <location>
        <begin position="315"/>
        <end position="336"/>
    </location>
</feature>
<protein>
    <submittedName>
        <fullName evidence="9">Purine-cytosine permease family protein</fullName>
    </submittedName>
</protein>
<keyword evidence="10" id="KW-1185">Reference proteome</keyword>
<reference evidence="10" key="1">
    <citation type="journal article" date="2019" name="Int. J. Syst. Evol. Microbiol.">
        <title>The Global Catalogue of Microorganisms (GCM) 10K type strain sequencing project: providing services to taxonomists for standard genome sequencing and annotation.</title>
        <authorList>
            <consortium name="The Broad Institute Genomics Platform"/>
            <consortium name="The Broad Institute Genome Sequencing Center for Infectious Disease"/>
            <person name="Wu L."/>
            <person name="Ma J."/>
        </authorList>
    </citation>
    <scope>NUCLEOTIDE SEQUENCE [LARGE SCALE GENOMIC DNA]</scope>
    <source>
        <strain evidence="10">CCUG 49679</strain>
    </source>
</reference>
<comment type="caution">
    <text evidence="9">The sequence shown here is derived from an EMBL/GenBank/DDBJ whole genome shotgun (WGS) entry which is preliminary data.</text>
</comment>
<sequence>MAFFHRLLGQDTLDDHQHKSLGAFGTVALWLGANVVVTTILTGMLLVPDLPFTTAMGSVLIGSLIGAIPLLLVGLMGQRTGLPSMALTRRAYGPLGSRLISLVNMGVLIAWSWIQALLAGMSLDYAIQATTGYSNLPLMTILCETVVVLIVLRGHLGIERVERWAAMAMVALAAVVLYQLNLHYDVSTLLDMPVEARNGITLGIAFDIVIATAFSWISSSADYNRNCKSGAIAVWGTYLGYVMAAMIAMGLGAAVSGLSVMNGMEQTYDPTRLLSGFGFGLPAALVIFFSVMTTNVMAVYSATLSCMNVSPGMTFWKPALIIGVVTVFGALIPGILDQFQNFLLLIGALFIPAFSVIIVDYYLVGREGYSPELLKARHQLGRPTAPVAIGAYVIGAYVIGAGLAAYWSLVAPLAFGAGLAAYWSLVAPLAFGASLPVFIITGGLYWLGAMLLTKSRANASQTAGE</sequence>
<organism evidence="9 10">
    <name type="scientific">Chromohalobacter beijerinckii</name>
    <dbReference type="NCBI Taxonomy" id="86179"/>
    <lineage>
        <taxon>Bacteria</taxon>
        <taxon>Pseudomonadati</taxon>
        <taxon>Pseudomonadota</taxon>
        <taxon>Gammaproteobacteria</taxon>
        <taxon>Oceanospirillales</taxon>
        <taxon>Halomonadaceae</taxon>
        <taxon>Chromohalobacter</taxon>
    </lineage>
</organism>
<proteinExistence type="inferred from homology"/>
<comment type="subcellular location">
    <subcellularLocation>
        <location evidence="1">Membrane</location>
        <topology evidence="1">Multi-pass membrane protein</topology>
    </subcellularLocation>
</comment>
<keyword evidence="4 8" id="KW-0812">Transmembrane</keyword>
<dbReference type="EMBL" id="JBHSEO010000057">
    <property type="protein sequence ID" value="MFC4417400.1"/>
    <property type="molecule type" value="Genomic_DNA"/>
</dbReference>
<gene>
    <name evidence="9" type="ORF">ACFO0E_13430</name>
</gene>
<evidence type="ECO:0000256" key="5">
    <source>
        <dbReference type="ARBA" id="ARBA00022989"/>
    </source>
</evidence>
<evidence type="ECO:0000256" key="3">
    <source>
        <dbReference type="ARBA" id="ARBA00022448"/>
    </source>
</evidence>
<feature type="transmembrane region" description="Helical" evidence="8">
    <location>
        <begin position="281"/>
        <end position="303"/>
    </location>
</feature>
<name>A0ABV8XGX7_9GAMM</name>
<evidence type="ECO:0000313" key="10">
    <source>
        <dbReference type="Proteomes" id="UP001596015"/>
    </source>
</evidence>
<feature type="transmembrane region" description="Helical" evidence="8">
    <location>
        <begin position="164"/>
        <end position="180"/>
    </location>
</feature>
<evidence type="ECO:0000256" key="1">
    <source>
        <dbReference type="ARBA" id="ARBA00004141"/>
    </source>
</evidence>
<accession>A0ABV8XGX7</accession>
<feature type="transmembrane region" description="Helical" evidence="8">
    <location>
        <begin position="21"/>
        <end position="46"/>
    </location>
</feature>
<dbReference type="Proteomes" id="UP001596015">
    <property type="component" value="Unassembled WGS sequence"/>
</dbReference>
<dbReference type="InterPro" id="IPR001248">
    <property type="entry name" value="Pur-cyt_permease"/>
</dbReference>
<evidence type="ECO:0000256" key="6">
    <source>
        <dbReference type="ARBA" id="ARBA00023136"/>
    </source>
</evidence>
<feature type="transmembrane region" description="Helical" evidence="8">
    <location>
        <begin position="200"/>
        <end position="217"/>
    </location>
</feature>
<dbReference type="InterPro" id="IPR026030">
    <property type="entry name" value="Pur-cyt_permease_Fcy2/21/22"/>
</dbReference>
<dbReference type="PIRSF" id="PIRSF002744">
    <property type="entry name" value="Pur-cyt_permease"/>
    <property type="match status" value="1"/>
</dbReference>